<accession>A0A833GXU9</accession>
<gene>
    <name evidence="1" type="ORF">F9K24_20445</name>
</gene>
<organism evidence="1 2">
    <name type="scientific">Leptonema illini</name>
    <dbReference type="NCBI Taxonomy" id="183"/>
    <lineage>
        <taxon>Bacteria</taxon>
        <taxon>Pseudomonadati</taxon>
        <taxon>Spirochaetota</taxon>
        <taxon>Spirochaetia</taxon>
        <taxon>Leptospirales</taxon>
        <taxon>Leptospiraceae</taxon>
        <taxon>Leptonema</taxon>
    </lineage>
</organism>
<sequence length="157" mass="17596">MGHYRIDMLASEHVLDEDYDAKEGEGRGIKSAGPGVWKEFPRRSGPSLEYQAERSGQKIVERGGKSYILEYEVNGVPFDDFKNGILIDYKADYSSFIEKDGLFTTKPWFTGLEGMRKEAIGQLKAAGGLPVEWRVGAHQIKAFRNALSRIPGIRVVE</sequence>
<name>A0A833GXU9_9LEPT</name>
<dbReference type="AlphaFoldDB" id="A0A833GXU9"/>
<comment type="caution">
    <text evidence="1">The sequence shown here is derived from an EMBL/GenBank/DDBJ whole genome shotgun (WGS) entry which is preliminary data.</text>
</comment>
<evidence type="ECO:0008006" key="3">
    <source>
        <dbReference type="Google" id="ProtNLM"/>
    </source>
</evidence>
<protein>
    <recommendedName>
        <fullName evidence="3">Tox-REase-5 domain-containing protein</fullName>
    </recommendedName>
</protein>
<dbReference type="Proteomes" id="UP000460298">
    <property type="component" value="Unassembled WGS sequence"/>
</dbReference>
<evidence type="ECO:0000313" key="2">
    <source>
        <dbReference type="Proteomes" id="UP000460298"/>
    </source>
</evidence>
<evidence type="ECO:0000313" key="1">
    <source>
        <dbReference type="EMBL" id="KAB2929275.1"/>
    </source>
</evidence>
<proteinExistence type="predicted"/>
<dbReference type="EMBL" id="WBUI01000034">
    <property type="protein sequence ID" value="KAB2929275.1"/>
    <property type="molecule type" value="Genomic_DNA"/>
</dbReference>
<reference evidence="1 2" key="1">
    <citation type="submission" date="2019-10" db="EMBL/GenBank/DDBJ databases">
        <title>Extracellular Electron Transfer in a Candidatus Methanoperedens spp. Enrichment Culture.</title>
        <authorList>
            <person name="Berger S."/>
            <person name="Rangel Shaw D."/>
            <person name="Berben T."/>
            <person name="In 'T Zandt M."/>
            <person name="Frank J."/>
            <person name="Reimann J."/>
            <person name="Jetten M.S.M."/>
            <person name="Welte C.U."/>
        </authorList>
    </citation>
    <scope>NUCLEOTIDE SEQUENCE [LARGE SCALE GENOMIC DNA]</scope>
    <source>
        <strain evidence="1">SB12</strain>
    </source>
</reference>